<dbReference type="Proteomes" id="UP001314169">
    <property type="component" value="Chromosome 1"/>
</dbReference>
<sequence length="141" mass="15597">MQLEEEGNPREPCALPGDAFTVSLQSACPGVQPASPPRARRPLRSRRRLSPSRRRWLRARNESRGRARAHGPRARGREGRKRVITRGRRGPARLRTAPVRTRRPAGPVRGLRGLCPRPALEGPRGEGDAPAELSREEGRAG</sequence>
<protein>
    <submittedName>
        <fullName evidence="2">Uncharacterized protein</fullName>
    </submittedName>
</protein>
<feature type="compositionally biased region" description="Basic residues" evidence="1">
    <location>
        <begin position="66"/>
        <end position="92"/>
    </location>
</feature>
<keyword evidence="3" id="KW-1185">Reference proteome</keyword>
<reference evidence="2" key="1">
    <citation type="submission" date="2023-12" db="EMBL/GenBank/DDBJ databases">
        <authorList>
            <person name="Brown T."/>
        </authorList>
    </citation>
    <scope>NUCLEOTIDE SEQUENCE</scope>
</reference>
<feature type="compositionally biased region" description="Basic residues" evidence="1">
    <location>
        <begin position="38"/>
        <end position="58"/>
    </location>
</feature>
<evidence type="ECO:0000256" key="1">
    <source>
        <dbReference type="SAM" id="MobiDB-lite"/>
    </source>
</evidence>
<feature type="compositionally biased region" description="Basic and acidic residues" evidence="1">
    <location>
        <begin position="123"/>
        <end position="141"/>
    </location>
</feature>
<gene>
    <name evidence="2" type="ORF">MPIPNATIZW_LOCUS479</name>
</gene>
<proteinExistence type="predicted"/>
<organism evidence="2 3">
    <name type="scientific">Pipistrellus nathusii</name>
    <name type="common">Nathusius' pipistrelle</name>
    <dbReference type="NCBI Taxonomy" id="59473"/>
    <lineage>
        <taxon>Eukaryota</taxon>
        <taxon>Metazoa</taxon>
        <taxon>Chordata</taxon>
        <taxon>Craniata</taxon>
        <taxon>Vertebrata</taxon>
        <taxon>Euteleostomi</taxon>
        <taxon>Mammalia</taxon>
        <taxon>Eutheria</taxon>
        <taxon>Laurasiatheria</taxon>
        <taxon>Chiroptera</taxon>
        <taxon>Yangochiroptera</taxon>
        <taxon>Vespertilionidae</taxon>
        <taxon>Pipistrellus</taxon>
    </lineage>
</organism>
<feature type="region of interest" description="Disordered" evidence="1">
    <location>
        <begin position="27"/>
        <end position="141"/>
    </location>
</feature>
<evidence type="ECO:0000313" key="3">
    <source>
        <dbReference type="Proteomes" id="UP001314169"/>
    </source>
</evidence>
<evidence type="ECO:0000313" key="2">
    <source>
        <dbReference type="EMBL" id="CAK6432173.1"/>
    </source>
</evidence>
<name>A0ABN9Z3W1_PIPNA</name>
<accession>A0ABN9Z3W1</accession>
<dbReference type="EMBL" id="OY882858">
    <property type="protein sequence ID" value="CAK6432173.1"/>
    <property type="molecule type" value="Genomic_DNA"/>
</dbReference>